<evidence type="ECO:0000313" key="4">
    <source>
        <dbReference type="Proteomes" id="UP000054321"/>
    </source>
</evidence>
<feature type="region of interest" description="Disordered" evidence="2">
    <location>
        <begin position="560"/>
        <end position="620"/>
    </location>
</feature>
<dbReference type="InParanoid" id="A0A0C3HST5"/>
<dbReference type="PANTHER" id="PTHR23082">
    <property type="entry name" value="TRANSCRIPTION INITIATION FACTOR IIIC TFIIIC , POLYPEPTIDE 3-RELATED"/>
    <property type="match status" value="1"/>
</dbReference>
<dbReference type="PROSITE" id="PS50005">
    <property type="entry name" value="TPR"/>
    <property type="match status" value="1"/>
</dbReference>
<evidence type="ECO:0000256" key="2">
    <source>
        <dbReference type="SAM" id="MobiDB-lite"/>
    </source>
</evidence>
<feature type="repeat" description="TPR" evidence="1">
    <location>
        <begin position="879"/>
        <end position="912"/>
    </location>
</feature>
<reference evidence="3 4" key="1">
    <citation type="submission" date="2014-04" db="EMBL/GenBank/DDBJ databases">
        <authorList>
            <consortium name="DOE Joint Genome Institute"/>
            <person name="Kuo A."/>
            <person name="Martino E."/>
            <person name="Perotto S."/>
            <person name="Kohler A."/>
            <person name="Nagy L.G."/>
            <person name="Floudas D."/>
            <person name="Copeland A."/>
            <person name="Barry K.W."/>
            <person name="Cichocki N."/>
            <person name="Veneault-Fourrey C."/>
            <person name="LaButti K."/>
            <person name="Lindquist E.A."/>
            <person name="Lipzen A."/>
            <person name="Lundell T."/>
            <person name="Morin E."/>
            <person name="Murat C."/>
            <person name="Sun H."/>
            <person name="Tunlid A."/>
            <person name="Henrissat B."/>
            <person name="Grigoriev I.V."/>
            <person name="Hibbett D.S."/>
            <person name="Martin F."/>
            <person name="Nordberg H.P."/>
            <person name="Cantor M.N."/>
            <person name="Hua S.X."/>
        </authorList>
    </citation>
    <scope>NUCLEOTIDE SEQUENCE [LARGE SCALE GENOMIC DNA]</scope>
    <source>
        <strain evidence="3 4">Zn</strain>
    </source>
</reference>
<feature type="region of interest" description="Disordered" evidence="2">
    <location>
        <begin position="1"/>
        <end position="37"/>
    </location>
</feature>
<dbReference type="STRING" id="913774.A0A0C3HST5"/>
<dbReference type="PANTHER" id="PTHR23082:SF0">
    <property type="entry name" value="GENERAL TRANSCRIPTION FACTOR 3C POLYPEPTIDE 3"/>
    <property type="match status" value="1"/>
</dbReference>
<proteinExistence type="predicted"/>
<keyword evidence="4" id="KW-1185">Reference proteome</keyword>
<accession>A0A0C3HST5</accession>
<organism evidence="3 4">
    <name type="scientific">Oidiodendron maius (strain Zn)</name>
    <dbReference type="NCBI Taxonomy" id="913774"/>
    <lineage>
        <taxon>Eukaryota</taxon>
        <taxon>Fungi</taxon>
        <taxon>Dikarya</taxon>
        <taxon>Ascomycota</taxon>
        <taxon>Pezizomycotina</taxon>
        <taxon>Leotiomycetes</taxon>
        <taxon>Leotiomycetes incertae sedis</taxon>
        <taxon>Myxotrichaceae</taxon>
        <taxon>Oidiodendron</taxon>
    </lineage>
</organism>
<feature type="compositionally biased region" description="Basic and acidic residues" evidence="2">
    <location>
        <begin position="605"/>
        <end position="620"/>
    </location>
</feature>
<dbReference type="OrthoDB" id="9991317at2759"/>
<dbReference type="GO" id="GO:0000127">
    <property type="term" value="C:transcription factor TFIIIC complex"/>
    <property type="evidence" value="ECO:0007669"/>
    <property type="project" value="TreeGrafter"/>
</dbReference>
<dbReference type="SUPFAM" id="SSF48452">
    <property type="entry name" value="TPR-like"/>
    <property type="match status" value="2"/>
</dbReference>
<reference evidence="4" key="2">
    <citation type="submission" date="2015-01" db="EMBL/GenBank/DDBJ databases">
        <title>Evolutionary Origins and Diversification of the Mycorrhizal Mutualists.</title>
        <authorList>
            <consortium name="DOE Joint Genome Institute"/>
            <consortium name="Mycorrhizal Genomics Consortium"/>
            <person name="Kohler A."/>
            <person name="Kuo A."/>
            <person name="Nagy L.G."/>
            <person name="Floudas D."/>
            <person name="Copeland A."/>
            <person name="Barry K.W."/>
            <person name="Cichocki N."/>
            <person name="Veneault-Fourrey C."/>
            <person name="LaButti K."/>
            <person name="Lindquist E.A."/>
            <person name="Lipzen A."/>
            <person name="Lundell T."/>
            <person name="Morin E."/>
            <person name="Murat C."/>
            <person name="Riley R."/>
            <person name="Ohm R."/>
            <person name="Sun H."/>
            <person name="Tunlid A."/>
            <person name="Henrissat B."/>
            <person name="Grigoriev I.V."/>
            <person name="Hibbett D.S."/>
            <person name="Martin F."/>
        </authorList>
    </citation>
    <scope>NUCLEOTIDE SEQUENCE [LARGE SCALE GENOMIC DNA]</scope>
    <source>
        <strain evidence="4">Zn</strain>
    </source>
</reference>
<name>A0A0C3HST5_OIDMZ</name>
<evidence type="ECO:0000256" key="1">
    <source>
        <dbReference type="PROSITE-ProRule" id="PRU00339"/>
    </source>
</evidence>
<dbReference type="FunCoup" id="A0A0C3HST5">
    <property type="interactions" value="1117"/>
</dbReference>
<dbReference type="EMBL" id="KN832871">
    <property type="protein sequence ID" value="KIN06080.1"/>
    <property type="molecule type" value="Genomic_DNA"/>
</dbReference>
<gene>
    <name evidence="3" type="ORF">OIDMADRAFT_24417</name>
</gene>
<dbReference type="Gene3D" id="1.25.40.10">
    <property type="entry name" value="Tetratricopeptide repeat domain"/>
    <property type="match status" value="4"/>
</dbReference>
<dbReference type="Proteomes" id="UP000054321">
    <property type="component" value="Unassembled WGS sequence"/>
</dbReference>
<evidence type="ECO:0000313" key="3">
    <source>
        <dbReference type="EMBL" id="KIN06080.1"/>
    </source>
</evidence>
<dbReference type="HOGENOM" id="CLU_002391_0_0_1"/>
<dbReference type="InterPro" id="IPR011990">
    <property type="entry name" value="TPR-like_helical_dom_sf"/>
</dbReference>
<keyword evidence="1" id="KW-0802">TPR repeat</keyword>
<sequence length="1032" mass="117667">MESSSHPLDAERPQNTAPVPSQYPDPEMSGLTSSVWPTSSIPYEVDSSIATPFQPHTHGIFSLKSSRAEFELASAQRRSQSRELSDKSDFLEELSENELGDISDADSEARDFAAGINKFKDDVRNFRASQISDDRDEHLGQGVTIPNQPPDNCGPAKPTVRTRGFIRGPRKAAEPSGEIKLRLSKANEAFISGRYEDARVIILEIIRINAETYEAWTILSAVFQELGRINDAVMALVYAAHLRPKDVAGWLRCAQFAQEETGEHRRNYLPTANFCYASALRADSKCVDARLGKAMIYLERNKPAGAISEYKHILKVRPHDLEIIRLLASAYIDNNELKSATELYKETFAYLRSPPDEDEQEVTWNDVNAYITLYEYLGEYDTALMEVKSVSRWLLGRESEIFWDECKDDDREWDTDSSRRAEVSGFDVGRFPLSTYGDGLPLELRVRMGLCRLSLGQIEEALVAPKLLEAGLYQDALKFYQSIKRYSSLVTPSIYIEIGRCFQGSGLGFKAEECFQMAIQMDDDNVEARMELAKMYELLGEQEQAFIFVNEVMSIKRSQNARLRPGPKPGRKQAKIAVPQTESKAPKSDVSMMPTKVPRAYKPRRLADPTEKQKEEKARAEQLQSQYYTMRKEHKGMRNGDVKAATNWMDAARDLTDDFRSFKLFYPWDKYIKFLGYTGETRAQVETPLESDLTDMAERLSRNLGAEAAEKSQTAQSDIPADYRGISFSAWLDIFLEFAMCLAREGRMREAYEMCEATKDAIVFYHSKEDMFLIHVAWCMCALFCNDEETCVTTARFFMKDYQFTTDSYRMFAAVTRMCQSPISWYSSGPTQKYILRQIKAMDYALVDDSRRKKYFAEKGSYSAVDENGRAIINNDMDIALLMLYGHILYTGTSYSYALNYFFRAHALDPENPVINLNIGLAYVHYGLKRQAENRQHLILQGMTFLFIYYESRVQSPHVEERQEAHYNIARVYHMVGLSHLAIPYYSLVLKQATSNKGNLREDLVINATYNLQSIYSMAGNPAMVDNTSLVI</sequence>
<dbReference type="InterPro" id="IPR039340">
    <property type="entry name" value="Tfc4/TFIIIC-102/Sfc4"/>
</dbReference>
<protein>
    <recommendedName>
        <fullName evidence="5">Cdc23 domain-containing protein</fullName>
    </recommendedName>
</protein>
<dbReference type="AlphaFoldDB" id="A0A0C3HST5"/>
<evidence type="ECO:0008006" key="5">
    <source>
        <dbReference type="Google" id="ProtNLM"/>
    </source>
</evidence>
<dbReference type="GO" id="GO:0006383">
    <property type="term" value="P:transcription by RNA polymerase III"/>
    <property type="evidence" value="ECO:0007669"/>
    <property type="project" value="InterPro"/>
</dbReference>
<dbReference type="InterPro" id="IPR019734">
    <property type="entry name" value="TPR_rpt"/>
</dbReference>
<dbReference type="SMART" id="SM00028">
    <property type="entry name" value="TPR"/>
    <property type="match status" value="8"/>
</dbReference>